<evidence type="ECO:0000313" key="2">
    <source>
        <dbReference type="EMBL" id="CAQ90208.1"/>
    </source>
</evidence>
<dbReference type="HOGENOM" id="CLU_046529_0_5_6"/>
<evidence type="ECO:0008006" key="4">
    <source>
        <dbReference type="Google" id="ProtNLM"/>
    </source>
</evidence>
<evidence type="ECO:0000256" key="1">
    <source>
        <dbReference type="SAM" id="MobiDB-lite"/>
    </source>
</evidence>
<accession>B7LND5</accession>
<dbReference type="Proteomes" id="UP000000745">
    <property type="component" value="Chromosome"/>
</dbReference>
<reference evidence="3" key="1">
    <citation type="journal article" date="2009" name="PLoS Genet.">
        <title>Organised genome dynamics in the Escherichia coli species results in highly diverse adaptive paths.</title>
        <authorList>
            <person name="Touchon M."/>
            <person name="Hoede C."/>
            <person name="Tenaillon O."/>
            <person name="Barbe V."/>
            <person name="Baeriswyl S."/>
            <person name="Bidet P."/>
            <person name="Bingen E."/>
            <person name="Bonacorsi S."/>
            <person name="Bouchier C."/>
            <person name="Bouvet O."/>
            <person name="Calteau A."/>
            <person name="Chiapello H."/>
            <person name="Clermont O."/>
            <person name="Cruveiller S."/>
            <person name="Danchin A."/>
            <person name="Diard M."/>
            <person name="Dossat C."/>
            <person name="Karoui M.E."/>
            <person name="Frapy E."/>
            <person name="Garry L."/>
            <person name="Ghigo J.M."/>
            <person name="Gilles A.M."/>
            <person name="Johnson J."/>
            <person name="Le Bouguenec C."/>
            <person name="Lescat M."/>
            <person name="Mangenot S."/>
            <person name="Martinez-Jehanne V."/>
            <person name="Matic I."/>
            <person name="Nassif X."/>
            <person name="Oztas S."/>
            <person name="Petit M.A."/>
            <person name="Pichon C."/>
            <person name="Rouy Z."/>
            <person name="Ruf C.S."/>
            <person name="Schneider D."/>
            <person name="Tourret J."/>
            <person name="Vacherie B."/>
            <person name="Vallenet D."/>
            <person name="Medigue C."/>
            <person name="Rocha E.P.C."/>
            <person name="Denamur E."/>
        </authorList>
    </citation>
    <scope>NUCLEOTIDE SEQUENCE [LARGE SCALE GENOMIC DNA]</scope>
    <source>
        <strain evidence="3">ATCC 35469 / DSM 13698 / BCRC 15582 / CCUG 18766 / IAM 14443 / JCM 21226 / LMG 7866 / NBRC 102419 / NCTC 12128 / CDC 0568-73</strain>
    </source>
</reference>
<dbReference type="KEGG" id="efe:EFER_2713"/>
<sequence>MSTITKQWLQQKIADMEAARDEIPFGLDEGDSNTLAALRIALASLEAEPAIHRWRRVTSEPYGPYPWHYGDFIGFSKPVDGIEDEYFYSAPPEPANAETVAWLWSHRKHPSEVTLVRPEDDERAEGAHWSGWSCQALYAAPPVPVSVPTFEKWCELTEQKPVGWVRDAMKEAYDGCRDAMLQGAEKAESPTTMQTAPALDSSPKISESPVSNSPVIPDGWVLVPKEPTPEMREAYH</sequence>
<name>B7LND5_ESCF3</name>
<dbReference type="AlphaFoldDB" id="B7LND5"/>
<organism evidence="2 3">
    <name type="scientific">Escherichia fergusonii (strain ATCC 35469 / DSM 13698 / CCUG 18766 / IAM 14443 / JCM 21226 / LMG 7866 / NBRC 102419 / NCTC 12128 / CDC 0568-73)</name>
    <dbReference type="NCBI Taxonomy" id="585054"/>
    <lineage>
        <taxon>Bacteria</taxon>
        <taxon>Pseudomonadati</taxon>
        <taxon>Pseudomonadota</taxon>
        <taxon>Gammaproteobacteria</taxon>
        <taxon>Enterobacterales</taxon>
        <taxon>Enterobacteriaceae</taxon>
        <taxon>Escherichia</taxon>
    </lineage>
</organism>
<proteinExistence type="predicted"/>
<feature type="compositionally biased region" description="Polar residues" evidence="1">
    <location>
        <begin position="203"/>
        <end position="214"/>
    </location>
</feature>
<dbReference type="GeneID" id="75056252"/>
<evidence type="ECO:0000313" key="3">
    <source>
        <dbReference type="Proteomes" id="UP000000745"/>
    </source>
</evidence>
<protein>
    <recommendedName>
        <fullName evidence="4">DUF551 domain-containing protein</fullName>
    </recommendedName>
</protein>
<keyword evidence="3" id="KW-1185">Reference proteome</keyword>
<gene>
    <name evidence="2" type="ordered locus">EFER_2713</name>
</gene>
<feature type="region of interest" description="Disordered" evidence="1">
    <location>
        <begin position="184"/>
        <end position="218"/>
    </location>
</feature>
<dbReference type="EMBL" id="CU928158">
    <property type="protein sequence ID" value="CAQ90208.1"/>
    <property type="molecule type" value="Genomic_DNA"/>
</dbReference>
<dbReference type="RefSeq" id="WP_000104419.1">
    <property type="nucleotide sequence ID" value="NC_011740.1"/>
</dbReference>